<keyword evidence="6 8" id="KW-0326">Glycosidase</keyword>
<dbReference type="Gene3D" id="3.90.400.10">
    <property type="entry name" value="Oligo-1,6-glucosidase, Domain 2"/>
    <property type="match status" value="1"/>
</dbReference>
<gene>
    <name evidence="8" type="ORF">FWJ32_05060</name>
</gene>
<dbReference type="Pfam" id="PF02903">
    <property type="entry name" value="Alpha-amylase_N"/>
    <property type="match status" value="1"/>
</dbReference>
<evidence type="ECO:0000256" key="6">
    <source>
        <dbReference type="ARBA" id="ARBA00023295"/>
    </source>
</evidence>
<comment type="cofactor">
    <cofactor evidence="1">
        <name>Ca(2+)</name>
        <dbReference type="ChEBI" id="CHEBI:29108"/>
    </cofactor>
</comment>
<name>A0A5D8QCK6_9THEO</name>
<dbReference type="GO" id="GO:0004553">
    <property type="term" value="F:hydrolase activity, hydrolyzing O-glycosyl compounds"/>
    <property type="evidence" value="ECO:0007669"/>
    <property type="project" value="InterPro"/>
</dbReference>
<dbReference type="Gene3D" id="2.60.40.1180">
    <property type="entry name" value="Golgi alpha-mannosidase II"/>
    <property type="match status" value="1"/>
</dbReference>
<dbReference type="CDD" id="cd02857">
    <property type="entry name" value="E_set_CDase_PDE_N"/>
    <property type="match status" value="1"/>
</dbReference>
<keyword evidence="5" id="KW-0106">Calcium</keyword>
<dbReference type="SMART" id="SM00642">
    <property type="entry name" value="Aamy"/>
    <property type="match status" value="1"/>
</dbReference>
<dbReference type="InterPro" id="IPR004185">
    <property type="entry name" value="Glyco_hydro_13_lg-like_dom"/>
</dbReference>
<reference evidence="8 9" key="1">
    <citation type="submission" date="2019-08" db="EMBL/GenBank/DDBJ databases">
        <title>Calorimonas adulescens gen. nov., sp. nov., an anaerobic thermophilic bacterium from Sakhalin hot spring.</title>
        <authorList>
            <person name="Khomyakova M.A."/>
            <person name="Merkel A.Y."/>
            <person name="Novikov A."/>
            <person name="Bonch-Osmolovskaya E.A."/>
            <person name="Slobodkin A.I."/>
        </authorList>
    </citation>
    <scope>NUCLEOTIDE SEQUENCE [LARGE SCALE GENOMIC DNA]</scope>
    <source>
        <strain evidence="8 9">A05MB</strain>
    </source>
</reference>
<dbReference type="PANTHER" id="PTHR10357">
    <property type="entry name" value="ALPHA-AMYLASE FAMILY MEMBER"/>
    <property type="match status" value="1"/>
</dbReference>
<proteinExistence type="inferred from homology"/>
<evidence type="ECO:0000313" key="9">
    <source>
        <dbReference type="Proteomes" id="UP000322976"/>
    </source>
</evidence>
<dbReference type="GO" id="GO:0005975">
    <property type="term" value="P:carbohydrate metabolic process"/>
    <property type="evidence" value="ECO:0007669"/>
    <property type="project" value="InterPro"/>
</dbReference>
<dbReference type="Proteomes" id="UP000322976">
    <property type="component" value="Unassembled WGS sequence"/>
</dbReference>
<dbReference type="RefSeq" id="WP_149544891.1">
    <property type="nucleotide sequence ID" value="NZ_VTPS01000006.1"/>
</dbReference>
<sequence length="583" mass="67855">MNREAIYHRTMLPFAYPVGEHELRLVLRAAKDDIYFSEVFYGDRYAEPGSEVSTLMRKEASDSLFDYYTVTLYTEEKRVRYFFHLSDRREDIWYSEKGFSVARPKEGLFQYPYICPADLFSEPEWIRGRTMYQIFPDRFCNGDRDNDPEGCLKWGETPKADSFFGGDLKGIIDRLDYLADLGIGVIYLTPIFKSPSNHKYDTADYYSIDPAFGDRDILKRLVSEAHRRDIKVILDGVFNHCGKDFFAFQDVVKHGASSPYKDWFNIHSFPVRAGKDPNYETFASGVYTMPKLMTHNPELREYLIKVGEHWVREVDIDGWRLDVANEIDHDFWREFRKRVKAIKPDAFIIGEVWHDSLEWLRGDQFDSVMNYPWREAVLDFFARGEIDAVGFDERVAGLRMAHSSNIWPGLVNLLGSHDTARVLTLCSDRRRAALAAVFQMTYPGLPMIYYGDEIGMEGGDDPDCRRTFIWDEEGQDNKLLNLYRQLIKLRRIFPHLSDGDYRTWHTEGNVYAYINDGIGVVINNSDEDISLRLDNFTIHRTVDILSRKSYGLGRYLSIDLKPYSAAILLTERDYEKMREAGAC</sequence>
<dbReference type="Pfam" id="PF00128">
    <property type="entry name" value="Alpha-amylase"/>
    <property type="match status" value="1"/>
</dbReference>
<dbReference type="EMBL" id="VTPS01000006">
    <property type="protein sequence ID" value="TZE82380.1"/>
    <property type="molecule type" value="Genomic_DNA"/>
</dbReference>
<dbReference type="GO" id="GO:0046872">
    <property type="term" value="F:metal ion binding"/>
    <property type="evidence" value="ECO:0007669"/>
    <property type="project" value="UniProtKB-KW"/>
</dbReference>
<keyword evidence="3" id="KW-0479">Metal-binding</keyword>
<dbReference type="InterPro" id="IPR006047">
    <property type="entry name" value="GH13_cat_dom"/>
</dbReference>
<dbReference type="CDD" id="cd11338">
    <property type="entry name" value="AmyAc_CMD"/>
    <property type="match status" value="1"/>
</dbReference>
<protein>
    <submittedName>
        <fullName evidence="8">Alpha-glycosidase</fullName>
    </submittedName>
</protein>
<dbReference type="AlphaFoldDB" id="A0A5D8QCK6"/>
<dbReference type="SUPFAM" id="SSF51011">
    <property type="entry name" value="Glycosyl hydrolase domain"/>
    <property type="match status" value="1"/>
</dbReference>
<evidence type="ECO:0000256" key="1">
    <source>
        <dbReference type="ARBA" id="ARBA00001913"/>
    </source>
</evidence>
<comment type="similarity">
    <text evidence="2">Belongs to the glycosyl hydrolase 13 family.</text>
</comment>
<dbReference type="InterPro" id="IPR045857">
    <property type="entry name" value="O16G_dom_2"/>
</dbReference>
<dbReference type="SUPFAM" id="SSF51445">
    <property type="entry name" value="(Trans)glycosidases"/>
    <property type="match status" value="1"/>
</dbReference>
<keyword evidence="9" id="KW-1185">Reference proteome</keyword>
<dbReference type="Gene3D" id="3.20.20.80">
    <property type="entry name" value="Glycosidases"/>
    <property type="match status" value="1"/>
</dbReference>
<dbReference type="InterPro" id="IPR013780">
    <property type="entry name" value="Glyco_hydro_b"/>
</dbReference>
<evidence type="ECO:0000256" key="2">
    <source>
        <dbReference type="ARBA" id="ARBA00008061"/>
    </source>
</evidence>
<dbReference type="PANTHER" id="PTHR10357:SF210">
    <property type="entry name" value="MALTODEXTRIN GLUCOSIDASE"/>
    <property type="match status" value="1"/>
</dbReference>
<feature type="domain" description="Glycosyl hydrolase family 13 catalytic" evidence="7">
    <location>
        <begin position="133"/>
        <end position="490"/>
    </location>
</feature>
<dbReference type="Gene3D" id="2.60.40.10">
    <property type="entry name" value="Immunoglobulins"/>
    <property type="match status" value="1"/>
</dbReference>
<evidence type="ECO:0000313" key="8">
    <source>
        <dbReference type="EMBL" id="TZE82380.1"/>
    </source>
</evidence>
<evidence type="ECO:0000256" key="4">
    <source>
        <dbReference type="ARBA" id="ARBA00022801"/>
    </source>
</evidence>
<keyword evidence="4" id="KW-0378">Hydrolase</keyword>
<accession>A0A5D8QCK6</accession>
<comment type="caution">
    <text evidence="8">The sequence shown here is derived from an EMBL/GenBank/DDBJ whole genome shotgun (WGS) entry which is preliminary data.</text>
</comment>
<evidence type="ECO:0000256" key="3">
    <source>
        <dbReference type="ARBA" id="ARBA00022723"/>
    </source>
</evidence>
<dbReference type="InterPro" id="IPR017853">
    <property type="entry name" value="GH"/>
</dbReference>
<evidence type="ECO:0000256" key="5">
    <source>
        <dbReference type="ARBA" id="ARBA00022837"/>
    </source>
</evidence>
<organism evidence="8 9">
    <name type="scientific">Calorimonas adulescens</name>
    <dbReference type="NCBI Taxonomy" id="2606906"/>
    <lineage>
        <taxon>Bacteria</taxon>
        <taxon>Bacillati</taxon>
        <taxon>Bacillota</taxon>
        <taxon>Clostridia</taxon>
        <taxon>Thermoanaerobacterales</taxon>
        <taxon>Thermoanaerobacteraceae</taxon>
        <taxon>Calorimonas</taxon>
    </lineage>
</organism>
<dbReference type="InterPro" id="IPR013783">
    <property type="entry name" value="Ig-like_fold"/>
</dbReference>
<evidence type="ECO:0000259" key="7">
    <source>
        <dbReference type="SMART" id="SM00642"/>
    </source>
</evidence>